<feature type="region of interest" description="Disordered" evidence="1">
    <location>
        <begin position="33"/>
        <end position="58"/>
    </location>
</feature>
<protein>
    <recommendedName>
        <fullName evidence="5">Secreted protein</fullName>
    </recommendedName>
</protein>
<reference evidence="3" key="1">
    <citation type="journal article" date="2023" name="Mol. Phylogenet. Evol.">
        <title>Genome-scale phylogeny and comparative genomics of the fungal order Sordariales.</title>
        <authorList>
            <person name="Hensen N."/>
            <person name="Bonometti L."/>
            <person name="Westerberg I."/>
            <person name="Brannstrom I.O."/>
            <person name="Guillou S."/>
            <person name="Cros-Aarteil S."/>
            <person name="Calhoun S."/>
            <person name="Haridas S."/>
            <person name="Kuo A."/>
            <person name="Mondo S."/>
            <person name="Pangilinan J."/>
            <person name="Riley R."/>
            <person name="LaButti K."/>
            <person name="Andreopoulos B."/>
            <person name="Lipzen A."/>
            <person name="Chen C."/>
            <person name="Yan M."/>
            <person name="Daum C."/>
            <person name="Ng V."/>
            <person name="Clum A."/>
            <person name="Steindorff A."/>
            <person name="Ohm R.A."/>
            <person name="Martin F."/>
            <person name="Silar P."/>
            <person name="Natvig D.O."/>
            <person name="Lalanne C."/>
            <person name="Gautier V."/>
            <person name="Ament-Velasquez S.L."/>
            <person name="Kruys A."/>
            <person name="Hutchinson M.I."/>
            <person name="Powell A.J."/>
            <person name="Barry K."/>
            <person name="Miller A.N."/>
            <person name="Grigoriev I.V."/>
            <person name="Debuchy R."/>
            <person name="Gladieux P."/>
            <person name="Hiltunen Thoren M."/>
            <person name="Johannesson H."/>
        </authorList>
    </citation>
    <scope>NUCLEOTIDE SEQUENCE</scope>
    <source>
        <strain evidence="3">SMH4131-1</strain>
    </source>
</reference>
<accession>A0AAE0J3F5</accession>
<dbReference type="Proteomes" id="UP001286456">
    <property type="component" value="Unassembled WGS sequence"/>
</dbReference>
<evidence type="ECO:0000256" key="2">
    <source>
        <dbReference type="SAM" id="SignalP"/>
    </source>
</evidence>
<sequence length="135" mass="14462">MRLLLPLTVLIIAVRGIITVSRNCMHLMSAAASERRKKEKGEGRTSDGQTLGPVRFDSGLQRTETRSMLCALPSDSMRVSLSRSDRNKQGWLSGVCSSSTQDDTSAACSLLAASIAPMPSSRPSPETHNNGDATN</sequence>
<evidence type="ECO:0000313" key="3">
    <source>
        <dbReference type="EMBL" id="KAK3336179.1"/>
    </source>
</evidence>
<evidence type="ECO:0000313" key="4">
    <source>
        <dbReference type="Proteomes" id="UP001286456"/>
    </source>
</evidence>
<dbReference type="EMBL" id="JAUEPO010000001">
    <property type="protein sequence ID" value="KAK3336179.1"/>
    <property type="molecule type" value="Genomic_DNA"/>
</dbReference>
<feature type="compositionally biased region" description="Basic and acidic residues" evidence="1">
    <location>
        <begin position="33"/>
        <end position="45"/>
    </location>
</feature>
<evidence type="ECO:0008006" key="5">
    <source>
        <dbReference type="Google" id="ProtNLM"/>
    </source>
</evidence>
<evidence type="ECO:0000256" key="1">
    <source>
        <dbReference type="SAM" id="MobiDB-lite"/>
    </source>
</evidence>
<comment type="caution">
    <text evidence="3">The sequence shown here is derived from an EMBL/GenBank/DDBJ whole genome shotgun (WGS) entry which is preliminary data.</text>
</comment>
<name>A0AAE0J3F5_9PEZI</name>
<feature type="chain" id="PRO_5041957370" description="Secreted protein" evidence="2">
    <location>
        <begin position="20"/>
        <end position="135"/>
    </location>
</feature>
<keyword evidence="2" id="KW-0732">Signal</keyword>
<feature type="compositionally biased region" description="Polar residues" evidence="1">
    <location>
        <begin position="121"/>
        <end position="135"/>
    </location>
</feature>
<feature type="signal peptide" evidence="2">
    <location>
        <begin position="1"/>
        <end position="19"/>
    </location>
</feature>
<organism evidence="3 4">
    <name type="scientific">Cercophora scortea</name>
    <dbReference type="NCBI Taxonomy" id="314031"/>
    <lineage>
        <taxon>Eukaryota</taxon>
        <taxon>Fungi</taxon>
        <taxon>Dikarya</taxon>
        <taxon>Ascomycota</taxon>
        <taxon>Pezizomycotina</taxon>
        <taxon>Sordariomycetes</taxon>
        <taxon>Sordariomycetidae</taxon>
        <taxon>Sordariales</taxon>
        <taxon>Lasiosphaeriaceae</taxon>
        <taxon>Cercophora</taxon>
    </lineage>
</organism>
<feature type="region of interest" description="Disordered" evidence="1">
    <location>
        <begin position="79"/>
        <end position="102"/>
    </location>
</feature>
<proteinExistence type="predicted"/>
<reference evidence="3" key="2">
    <citation type="submission" date="2023-06" db="EMBL/GenBank/DDBJ databases">
        <authorList>
            <consortium name="Lawrence Berkeley National Laboratory"/>
            <person name="Haridas S."/>
            <person name="Hensen N."/>
            <person name="Bonometti L."/>
            <person name="Westerberg I."/>
            <person name="Brannstrom I.O."/>
            <person name="Guillou S."/>
            <person name="Cros-Aarteil S."/>
            <person name="Calhoun S."/>
            <person name="Kuo A."/>
            <person name="Mondo S."/>
            <person name="Pangilinan J."/>
            <person name="Riley R."/>
            <person name="Labutti K."/>
            <person name="Andreopoulos B."/>
            <person name="Lipzen A."/>
            <person name="Chen C."/>
            <person name="Yanf M."/>
            <person name="Daum C."/>
            <person name="Ng V."/>
            <person name="Clum A."/>
            <person name="Steindorff A."/>
            <person name="Ohm R."/>
            <person name="Martin F."/>
            <person name="Silar P."/>
            <person name="Natvig D."/>
            <person name="Lalanne C."/>
            <person name="Gautier V."/>
            <person name="Ament-Velasquez S.L."/>
            <person name="Kruys A."/>
            <person name="Hutchinson M.I."/>
            <person name="Powell A.J."/>
            <person name="Barry K."/>
            <person name="Miller A.N."/>
            <person name="Grigoriev I.V."/>
            <person name="Debuchy R."/>
            <person name="Gladieux P."/>
            <person name="Thoren M.H."/>
            <person name="Johannesson H."/>
        </authorList>
    </citation>
    <scope>NUCLEOTIDE SEQUENCE</scope>
    <source>
        <strain evidence="3">SMH4131-1</strain>
    </source>
</reference>
<feature type="region of interest" description="Disordered" evidence="1">
    <location>
        <begin position="116"/>
        <end position="135"/>
    </location>
</feature>
<keyword evidence="4" id="KW-1185">Reference proteome</keyword>
<dbReference type="AlphaFoldDB" id="A0AAE0J3F5"/>
<gene>
    <name evidence="3" type="ORF">B0T19DRAFT_408746</name>
</gene>